<evidence type="ECO:0000256" key="1">
    <source>
        <dbReference type="ARBA" id="ARBA00008348"/>
    </source>
</evidence>
<dbReference type="CDD" id="cd02553">
    <property type="entry name" value="PseudoU_synth_RsuA"/>
    <property type="match status" value="1"/>
</dbReference>
<dbReference type="CDD" id="cd00165">
    <property type="entry name" value="S4"/>
    <property type="match status" value="1"/>
</dbReference>
<dbReference type="InterPro" id="IPR036986">
    <property type="entry name" value="S4_RNA-bd_sf"/>
</dbReference>
<dbReference type="InterPro" id="IPR006145">
    <property type="entry name" value="PsdUridine_synth_RsuA/RluA"/>
</dbReference>
<evidence type="ECO:0000313" key="8">
    <source>
        <dbReference type="Proteomes" id="UP000325300"/>
    </source>
</evidence>
<dbReference type="PANTHER" id="PTHR47683">
    <property type="entry name" value="PSEUDOURIDINE SYNTHASE FAMILY PROTEIN-RELATED"/>
    <property type="match status" value="1"/>
</dbReference>
<reference evidence="7 8" key="1">
    <citation type="submission" date="2019-02" db="EMBL/GenBank/DDBJ databases">
        <title>Novel genomic isolates of S. pyogenes and S. dysgalactiae subsp. equisimilis associated to necrotising fasciitis (NSTI).</title>
        <authorList>
            <person name="Barrantes I."/>
        </authorList>
    </citation>
    <scope>NUCLEOTIDE SEQUENCE [LARGE SCALE GENOMIC DNA]</scope>
    <source>
        <strain evidence="7 8">SPY5003</strain>
    </source>
</reference>
<comment type="caution">
    <text evidence="7">The sequence shown here is derived from an EMBL/GenBank/DDBJ whole genome shotgun (WGS) entry which is preliminary data.</text>
</comment>
<dbReference type="InterPro" id="IPR020094">
    <property type="entry name" value="TruA/RsuA/RluB/E/F_N"/>
</dbReference>
<dbReference type="PROSITE" id="PS50889">
    <property type="entry name" value="S4"/>
    <property type="match status" value="1"/>
</dbReference>
<dbReference type="GO" id="GO:0005829">
    <property type="term" value="C:cytosol"/>
    <property type="evidence" value="ECO:0007669"/>
    <property type="project" value="UniProtKB-ARBA"/>
</dbReference>
<dbReference type="EC" id="5.4.99.-" evidence="5"/>
<dbReference type="GO" id="GO:0120159">
    <property type="term" value="F:rRNA pseudouridine synthase activity"/>
    <property type="evidence" value="ECO:0007669"/>
    <property type="project" value="UniProtKB-ARBA"/>
</dbReference>
<dbReference type="GO" id="GO:0000455">
    <property type="term" value="P:enzyme-directed rRNA pseudouridine synthesis"/>
    <property type="evidence" value="ECO:0007669"/>
    <property type="project" value="UniProtKB-ARBA"/>
</dbReference>
<dbReference type="GO" id="GO:0003723">
    <property type="term" value="F:RNA binding"/>
    <property type="evidence" value="ECO:0007669"/>
    <property type="project" value="UniProtKB-KW"/>
</dbReference>
<dbReference type="SMART" id="SM00363">
    <property type="entry name" value="S4"/>
    <property type="match status" value="1"/>
</dbReference>
<sequence>MMRLDKFLVATGVGTRSQVKLLLKKKAIFVNQKVETSAKAHIDEYKDLVTYQGTPLVYESFVYYLLNKPSGYVSATQDRQQATVMELLDDTARQKAVFPVGRLDKDTRGLLLLTNNGQLAHDLLSPKKHVTKEYLAKVAGIMTEADKDYFARGISLKDHQCLPAHLEVLARDLQQQTSLVKITIQEGKFHQVKRMVAACGKGVLDLQRLSMGPLKLDPSLAEGEFRRLTPEELQSLAPYCQSSL</sequence>
<dbReference type="PROSITE" id="PS01149">
    <property type="entry name" value="PSI_RSU"/>
    <property type="match status" value="1"/>
</dbReference>
<gene>
    <name evidence="7" type="ORF">E0F67_08270</name>
</gene>
<dbReference type="Gene3D" id="3.30.70.1560">
    <property type="entry name" value="Alpha-L RNA-binding motif"/>
    <property type="match status" value="1"/>
</dbReference>
<organism evidence="7 8">
    <name type="scientific">Streptococcus pyogenes</name>
    <dbReference type="NCBI Taxonomy" id="1314"/>
    <lineage>
        <taxon>Bacteria</taxon>
        <taxon>Bacillati</taxon>
        <taxon>Bacillota</taxon>
        <taxon>Bacilli</taxon>
        <taxon>Lactobacillales</taxon>
        <taxon>Streptococcaceae</taxon>
        <taxon>Streptococcus</taxon>
    </lineage>
</organism>
<dbReference type="SUPFAM" id="SSF55120">
    <property type="entry name" value="Pseudouridine synthase"/>
    <property type="match status" value="1"/>
</dbReference>
<dbReference type="Pfam" id="PF00849">
    <property type="entry name" value="PseudoU_synth_2"/>
    <property type="match status" value="1"/>
</dbReference>
<dbReference type="InterPro" id="IPR020103">
    <property type="entry name" value="PsdUridine_synth_cat_dom_sf"/>
</dbReference>
<evidence type="ECO:0000259" key="6">
    <source>
        <dbReference type="SMART" id="SM00363"/>
    </source>
</evidence>
<dbReference type="InterPro" id="IPR050343">
    <property type="entry name" value="RsuA_PseudoU_synthase"/>
</dbReference>
<dbReference type="Gene3D" id="3.10.290.10">
    <property type="entry name" value="RNA-binding S4 domain"/>
    <property type="match status" value="1"/>
</dbReference>
<name>A0A5S4TLG0_STRPY</name>
<evidence type="ECO:0000313" key="7">
    <source>
        <dbReference type="EMBL" id="TYK94355.1"/>
    </source>
</evidence>
<dbReference type="InterPro" id="IPR018496">
    <property type="entry name" value="PsdUridine_synth_RsuA/RluB_CS"/>
</dbReference>
<dbReference type="EMBL" id="SJLI01000008">
    <property type="protein sequence ID" value="TYK94355.1"/>
    <property type="molecule type" value="Genomic_DNA"/>
</dbReference>
<proteinExistence type="inferred from homology"/>
<dbReference type="Proteomes" id="UP000325300">
    <property type="component" value="Unassembled WGS sequence"/>
</dbReference>
<dbReference type="SUPFAM" id="SSF55174">
    <property type="entry name" value="Alpha-L RNA-binding motif"/>
    <property type="match status" value="1"/>
</dbReference>
<keyword evidence="2 4" id="KW-0694">RNA-binding</keyword>
<comment type="similarity">
    <text evidence="1 5">Belongs to the pseudouridine synthase RsuA family.</text>
</comment>
<dbReference type="AlphaFoldDB" id="A0A5S4TLG0"/>
<feature type="domain" description="RNA-binding S4" evidence="6">
    <location>
        <begin position="2"/>
        <end position="67"/>
    </location>
</feature>
<evidence type="ECO:0000256" key="5">
    <source>
        <dbReference type="RuleBase" id="RU003887"/>
    </source>
</evidence>
<dbReference type="NCBIfam" id="TIGR00093">
    <property type="entry name" value="pseudouridine synthase"/>
    <property type="match status" value="1"/>
</dbReference>
<dbReference type="Pfam" id="PF01479">
    <property type="entry name" value="S4"/>
    <property type="match status" value="1"/>
</dbReference>
<dbReference type="FunFam" id="3.30.70.1560:FF:000001">
    <property type="entry name" value="Pseudouridine synthase"/>
    <property type="match status" value="1"/>
</dbReference>
<evidence type="ECO:0000256" key="2">
    <source>
        <dbReference type="ARBA" id="ARBA00022884"/>
    </source>
</evidence>
<dbReference type="InterPro" id="IPR042092">
    <property type="entry name" value="PsdUridine_s_RsuA/RluB/E/F_cat"/>
</dbReference>
<evidence type="ECO:0000256" key="3">
    <source>
        <dbReference type="ARBA" id="ARBA00023235"/>
    </source>
</evidence>
<protein>
    <recommendedName>
        <fullName evidence="5">Pseudouridine synthase</fullName>
        <ecNumber evidence="5">5.4.99.-</ecNumber>
    </recommendedName>
</protein>
<dbReference type="Gene3D" id="3.30.70.580">
    <property type="entry name" value="Pseudouridine synthase I, catalytic domain, N-terminal subdomain"/>
    <property type="match status" value="1"/>
</dbReference>
<accession>A0A5S4TLG0</accession>
<evidence type="ECO:0000256" key="4">
    <source>
        <dbReference type="PROSITE-ProRule" id="PRU00182"/>
    </source>
</evidence>
<dbReference type="InterPro" id="IPR002942">
    <property type="entry name" value="S4_RNA-bd"/>
</dbReference>
<dbReference type="PANTHER" id="PTHR47683:SF4">
    <property type="entry name" value="PSEUDOURIDINE SYNTHASE"/>
    <property type="match status" value="1"/>
</dbReference>
<keyword evidence="3 5" id="KW-0413">Isomerase</keyword>
<dbReference type="InterPro" id="IPR000748">
    <property type="entry name" value="PsdUridine_synth_RsuA/RluB/E/F"/>
</dbReference>